<dbReference type="InterPro" id="IPR039486">
    <property type="entry name" value="Mug56/Spo71_PH"/>
</dbReference>
<sequence>MPDQILHTLEEYPAFIPLITTDSISSHSKYIESSGESIQSNFLSPFKTATTNRTTKQINQPLSEVHKEDLIIPVIEERRYIKKNEIIKQGLVLCTRTAQWYTKKKSTTRELQLRKTRLRWRQFKAVLRPDKIELYHVTTTFLHTQRIAHVIYLNNKYPYRRVRLSLVSAQDYIWSLEFVHYETKSIISFHFQSGSLSDAQDWYMTMYHTLPTLSTCKKPIPPFIDIQVMGNTPMQIRLPLDYILKHTKDTLLNIRIQDIKPVIKVLLQKDNLLYTTDWLQNDFRLCWRPTNVSAKKTEAVVTSDDRIEWLTENTELIGPQLIEQKHVLELHTSKDLSEKWKLDKRVMTFDSLLINKTWTNSKTQKKIRCKKTYFYVVLYGNHLFFFDGPYYYFYKRQAQRQENQRQREEQSKQKKQRNWFSATSGLLLQQRKLMISKENKKRIYELGNQSSPHFKYASPESIPLPDPAKLVNAHLVLDLHRVTRVQPMLQNGVQHAASNTFEIHIDDTILYYEALGTQIMLQWVTLINNMIKMNNLLLNSSLSYRHHRGYDGNKSILQSGFLYVKQGFKRSFQPQYCVLSKSETYDGLIMFDTVHKNPQRQNAFFNCMSISQNEEHIQQRKEMILYEKKRVLLHLKDTYVYSGDECILDKYEHEKVEPLRFYKDGVVTGGNKSSECIFVIWQLAKKCFVPNIREYLSIFKLGHRLGNRGTCWVFKARSRQERDQWLETLNVEFGLLSSK</sequence>
<dbReference type="SUPFAM" id="SSF50729">
    <property type="entry name" value="PH domain-like"/>
    <property type="match status" value="1"/>
</dbReference>
<evidence type="ECO:0000259" key="1">
    <source>
        <dbReference type="PROSITE" id="PS50003"/>
    </source>
</evidence>
<dbReference type="EMBL" id="JAEPRC010000083">
    <property type="protein sequence ID" value="KAG2210204.1"/>
    <property type="molecule type" value="Genomic_DNA"/>
</dbReference>
<dbReference type="InterPro" id="IPR011993">
    <property type="entry name" value="PH-like_dom_sf"/>
</dbReference>
<dbReference type="PANTHER" id="PTHR28076:SF1">
    <property type="entry name" value="PROSPORE MEMBRANE ADAPTER PROTEIN SPO71"/>
    <property type="match status" value="1"/>
</dbReference>
<dbReference type="InterPro" id="IPR040345">
    <property type="entry name" value="Mug56/Spo71"/>
</dbReference>
<evidence type="ECO:0000313" key="3">
    <source>
        <dbReference type="Proteomes" id="UP000650833"/>
    </source>
</evidence>
<comment type="caution">
    <text evidence="2">The sequence shown here is derived from an EMBL/GenBank/DDBJ whole genome shotgun (WGS) entry which is preliminary data.</text>
</comment>
<dbReference type="InterPro" id="IPR001849">
    <property type="entry name" value="PH_domain"/>
</dbReference>
<dbReference type="Gene3D" id="2.30.29.30">
    <property type="entry name" value="Pleckstrin-homology domain (PH domain)/Phosphotyrosine-binding domain (PTB)"/>
    <property type="match status" value="1"/>
</dbReference>
<accession>A0A8H7VD78</accession>
<organism evidence="2 3">
    <name type="scientific">Mucor plumbeus</name>
    <dbReference type="NCBI Taxonomy" id="97098"/>
    <lineage>
        <taxon>Eukaryota</taxon>
        <taxon>Fungi</taxon>
        <taxon>Fungi incertae sedis</taxon>
        <taxon>Mucoromycota</taxon>
        <taxon>Mucoromycotina</taxon>
        <taxon>Mucoromycetes</taxon>
        <taxon>Mucorales</taxon>
        <taxon>Mucorineae</taxon>
        <taxon>Mucoraceae</taxon>
        <taxon>Mucor</taxon>
    </lineage>
</organism>
<dbReference type="Proteomes" id="UP000650833">
    <property type="component" value="Unassembled WGS sequence"/>
</dbReference>
<reference evidence="2" key="1">
    <citation type="submission" date="2020-12" db="EMBL/GenBank/DDBJ databases">
        <title>Metabolic potential, ecology and presence of endohyphal bacteria is reflected in genomic diversity of Mucoromycotina.</title>
        <authorList>
            <person name="Muszewska A."/>
            <person name="Okrasinska A."/>
            <person name="Steczkiewicz K."/>
            <person name="Drgas O."/>
            <person name="Orlowska M."/>
            <person name="Perlinska-Lenart U."/>
            <person name="Aleksandrzak-Piekarczyk T."/>
            <person name="Szatraj K."/>
            <person name="Zielenkiewicz U."/>
            <person name="Pilsyk S."/>
            <person name="Malc E."/>
            <person name="Mieczkowski P."/>
            <person name="Kruszewska J.S."/>
            <person name="Biernat P."/>
            <person name="Pawlowska J."/>
        </authorList>
    </citation>
    <scope>NUCLEOTIDE SEQUENCE</scope>
    <source>
        <strain evidence="2">CBS 226.32</strain>
    </source>
</reference>
<proteinExistence type="predicted"/>
<dbReference type="SMART" id="SM00233">
    <property type="entry name" value="PH"/>
    <property type="match status" value="3"/>
</dbReference>
<gene>
    <name evidence="2" type="ORF">INT46_010013</name>
</gene>
<dbReference type="PROSITE" id="PS50003">
    <property type="entry name" value="PH_DOMAIN"/>
    <property type="match status" value="1"/>
</dbReference>
<name>A0A8H7VD78_9FUNG</name>
<evidence type="ECO:0000313" key="2">
    <source>
        <dbReference type="EMBL" id="KAG2210204.1"/>
    </source>
</evidence>
<feature type="domain" description="PH" evidence="1">
    <location>
        <begin position="555"/>
        <end position="734"/>
    </location>
</feature>
<dbReference type="OrthoDB" id="5579281at2759"/>
<dbReference type="AlphaFoldDB" id="A0A8H7VD78"/>
<dbReference type="GO" id="GO:1902657">
    <property type="term" value="P:protein localization to prospore membrane"/>
    <property type="evidence" value="ECO:0007669"/>
    <property type="project" value="InterPro"/>
</dbReference>
<dbReference type="PANTHER" id="PTHR28076">
    <property type="entry name" value="SPORULATION-SPECIFIC PROTEIN 71"/>
    <property type="match status" value="1"/>
</dbReference>
<dbReference type="Pfam" id="PF15404">
    <property type="entry name" value="PH_4"/>
    <property type="match status" value="1"/>
</dbReference>
<protein>
    <recommendedName>
        <fullName evidence="1">PH domain-containing protein</fullName>
    </recommendedName>
</protein>
<keyword evidence="3" id="KW-1185">Reference proteome</keyword>